<evidence type="ECO:0000313" key="4">
    <source>
        <dbReference type="Proteomes" id="UP000254208"/>
    </source>
</evidence>
<dbReference type="EMBL" id="UGTZ01000001">
    <property type="protein sequence ID" value="SUC31085.1"/>
    <property type="molecule type" value="Genomic_DNA"/>
</dbReference>
<gene>
    <name evidence="3" type="ORF">NCTC11801_02032</name>
</gene>
<dbReference type="PANTHER" id="PTHR36251">
    <property type="entry name" value="FELS-1 PROPHAGE HOST SPECIFICITY PROTEIN-RELATED"/>
    <property type="match status" value="1"/>
</dbReference>
<protein>
    <recommendedName>
        <fullName evidence="2">Tip attachment protein J HDII-ins2 domain-containing protein</fullName>
    </recommendedName>
</protein>
<name>A0A379FQP7_PRORE</name>
<feature type="region of interest" description="Disordered" evidence="1">
    <location>
        <begin position="1"/>
        <end position="23"/>
    </location>
</feature>
<dbReference type="InterPro" id="IPR055385">
    <property type="entry name" value="GpJ_HDII-ins2"/>
</dbReference>
<organism evidence="3 4">
    <name type="scientific">Providencia rettgeri</name>
    <dbReference type="NCBI Taxonomy" id="587"/>
    <lineage>
        <taxon>Bacteria</taxon>
        <taxon>Pseudomonadati</taxon>
        <taxon>Pseudomonadota</taxon>
        <taxon>Gammaproteobacteria</taxon>
        <taxon>Enterobacterales</taxon>
        <taxon>Morganellaceae</taxon>
        <taxon>Providencia</taxon>
    </lineage>
</organism>
<evidence type="ECO:0000259" key="2">
    <source>
        <dbReference type="Pfam" id="PF24801"/>
    </source>
</evidence>
<feature type="domain" description="Tip attachment protein J HDII-ins2" evidence="2">
    <location>
        <begin position="88"/>
        <end position="192"/>
    </location>
</feature>
<dbReference type="InterPro" id="IPR053171">
    <property type="entry name" value="Viral_Tip_Attach_Protein"/>
</dbReference>
<dbReference type="AlphaFoldDB" id="A0A379FQP7"/>
<accession>A0A379FQP7</accession>
<dbReference type="Proteomes" id="UP000254208">
    <property type="component" value="Unassembled WGS sequence"/>
</dbReference>
<dbReference type="PANTHER" id="PTHR36251:SF2">
    <property type="entry name" value="GIFSY-2 PROPHAGE HOST SPECIFICITY PROTEIN J, PHAGE LAMBDA"/>
    <property type="match status" value="1"/>
</dbReference>
<evidence type="ECO:0000313" key="3">
    <source>
        <dbReference type="EMBL" id="SUC31085.1"/>
    </source>
</evidence>
<sequence length="195" mass="21706">MRIQGAKGGSSKPRTPVEQKDSLLSESTAKILLALSEGEIAGGLDDTRIFLDDTPIANADGSKNFEGVTWEFRAGTEHQEYIQGIPSVDNEFSVGMELKDDQPYVRTINNLQLSALRIRLAVPQFMQNHDNGDTTGYRVDYVIELSTDGAGYKEAVKSAFDGKTTSEYQRTHRIDLPKANTGWQVRVRRLTKKPE</sequence>
<dbReference type="Pfam" id="PF24801">
    <property type="entry name" value="FNIII-A_GpJ"/>
    <property type="match status" value="1"/>
</dbReference>
<reference evidence="3 4" key="1">
    <citation type="submission" date="2018-06" db="EMBL/GenBank/DDBJ databases">
        <authorList>
            <consortium name="Pathogen Informatics"/>
            <person name="Doyle S."/>
        </authorList>
    </citation>
    <scope>NUCLEOTIDE SEQUENCE [LARGE SCALE GENOMIC DNA]</scope>
    <source>
        <strain evidence="3 4">NCTC11801</strain>
    </source>
</reference>
<proteinExistence type="predicted"/>
<evidence type="ECO:0000256" key="1">
    <source>
        <dbReference type="SAM" id="MobiDB-lite"/>
    </source>
</evidence>